<feature type="non-terminal residue" evidence="2">
    <location>
        <position position="331"/>
    </location>
</feature>
<keyword evidence="1" id="KW-0175">Coiled coil</keyword>
<gene>
    <name evidence="2" type="ORF">Mgra_00009143</name>
</gene>
<reference evidence="2" key="1">
    <citation type="journal article" date="2020" name="Ecol. Evol.">
        <title>Genome structure and content of the rice root-knot nematode (Meloidogyne graminicola).</title>
        <authorList>
            <person name="Phan N.T."/>
            <person name="Danchin E.G.J."/>
            <person name="Klopp C."/>
            <person name="Perfus-Barbeoch L."/>
            <person name="Kozlowski D.K."/>
            <person name="Koutsovoulos G.D."/>
            <person name="Lopez-Roques C."/>
            <person name="Bouchez O."/>
            <person name="Zahm M."/>
            <person name="Besnard G."/>
            <person name="Bellafiore S."/>
        </authorList>
    </citation>
    <scope>NUCLEOTIDE SEQUENCE</scope>
    <source>
        <strain evidence="2">VN-18</strain>
    </source>
</reference>
<comment type="caution">
    <text evidence="2">The sequence shown here is derived from an EMBL/GenBank/DDBJ whole genome shotgun (WGS) entry which is preliminary data.</text>
</comment>
<dbReference type="Proteomes" id="UP000605970">
    <property type="component" value="Unassembled WGS sequence"/>
</dbReference>
<feature type="coiled-coil region" evidence="1">
    <location>
        <begin position="16"/>
        <end position="71"/>
    </location>
</feature>
<evidence type="ECO:0000313" key="3">
    <source>
        <dbReference type="Proteomes" id="UP000605970"/>
    </source>
</evidence>
<dbReference type="EMBL" id="JABEBT010000139">
    <property type="protein sequence ID" value="KAF7629867.1"/>
    <property type="molecule type" value="Genomic_DNA"/>
</dbReference>
<accession>A0A8S9ZDU3</accession>
<evidence type="ECO:0000313" key="2">
    <source>
        <dbReference type="EMBL" id="KAF7629867.1"/>
    </source>
</evidence>
<keyword evidence="3" id="KW-1185">Reference proteome</keyword>
<evidence type="ECO:0000256" key="1">
    <source>
        <dbReference type="SAM" id="Coils"/>
    </source>
</evidence>
<organism evidence="2 3">
    <name type="scientific">Meloidogyne graminicola</name>
    <dbReference type="NCBI Taxonomy" id="189291"/>
    <lineage>
        <taxon>Eukaryota</taxon>
        <taxon>Metazoa</taxon>
        <taxon>Ecdysozoa</taxon>
        <taxon>Nematoda</taxon>
        <taxon>Chromadorea</taxon>
        <taxon>Rhabditida</taxon>
        <taxon>Tylenchina</taxon>
        <taxon>Tylenchomorpha</taxon>
        <taxon>Tylenchoidea</taxon>
        <taxon>Meloidogynidae</taxon>
        <taxon>Meloidogyninae</taxon>
        <taxon>Meloidogyne</taxon>
    </lineage>
</organism>
<dbReference type="AlphaFoldDB" id="A0A8S9ZDU3"/>
<name>A0A8S9ZDU3_9BILA</name>
<sequence length="331" mass="38454">MPGDLCMKTKLDVMRMVSYKENCRQAEEDRDRVQELNNNLTQQNLMQQQTIQRLEQRIEELTEERELNRQTIRASNAAIMHLVNPHNQQEVQQPQQLQQQQPLNRQQEVNPQANYYQNHYQQMHYQPQRQLQMHNNPQPNIPQQPPNYQHLQPNIQQQPANYQQQYPPNNQIQFNFQPNINNVQINFMLFDEQQPVFCFADKSFRDSLDHLTYGGMLKRIKAKKTKTSEGLFKPFTPETTPKTTFDSTKVIELTKIVNASEPSELPQLFSFKPQDFADVEVSLSTQTINNALIAPSLKESFPITTTSIPITTITSTPLSTTTPLTTNISIS</sequence>
<proteinExistence type="predicted"/>
<protein>
    <submittedName>
        <fullName evidence="2">Uncharacterized protein</fullName>
    </submittedName>
</protein>